<dbReference type="FunFam" id="1.10.238.10:FF:000089">
    <property type="entry name" value="calmodulin-like protein 3"/>
    <property type="match status" value="1"/>
</dbReference>
<dbReference type="PROSITE" id="PS50222">
    <property type="entry name" value="EF_HAND_2"/>
    <property type="match status" value="4"/>
</dbReference>
<reference evidence="6" key="1">
    <citation type="submission" date="2023-10" db="EMBL/GenBank/DDBJ databases">
        <title>Chromosome-level genome of the transformable northern wattle, Acacia crassicarpa.</title>
        <authorList>
            <person name="Massaro I."/>
            <person name="Sinha N.R."/>
            <person name="Poethig S."/>
            <person name="Leichty A.R."/>
        </authorList>
    </citation>
    <scope>NUCLEOTIDE SEQUENCE</scope>
    <source>
        <strain evidence="6">Acra3RX</strain>
        <tissue evidence="6">Leaf</tissue>
    </source>
</reference>
<evidence type="ECO:0000256" key="1">
    <source>
        <dbReference type="ARBA" id="ARBA00003291"/>
    </source>
</evidence>
<dbReference type="PROSITE" id="PS00018">
    <property type="entry name" value="EF_HAND_1"/>
    <property type="match status" value="4"/>
</dbReference>
<dbReference type="CDD" id="cd00051">
    <property type="entry name" value="EFh"/>
    <property type="match status" value="2"/>
</dbReference>
<evidence type="ECO:0000256" key="2">
    <source>
        <dbReference type="ARBA" id="ARBA00022723"/>
    </source>
</evidence>
<keyword evidence="3" id="KW-0677">Repeat</keyword>
<dbReference type="EMBL" id="JAWXYG010000007">
    <property type="protein sequence ID" value="KAK4267756.1"/>
    <property type="molecule type" value="Genomic_DNA"/>
</dbReference>
<gene>
    <name evidence="6" type="ORF">QN277_024495</name>
</gene>
<protein>
    <recommendedName>
        <fullName evidence="5">EF-hand domain-containing protein</fullName>
    </recommendedName>
</protein>
<proteinExistence type="predicted"/>
<evidence type="ECO:0000313" key="6">
    <source>
        <dbReference type="EMBL" id="KAK4267756.1"/>
    </source>
</evidence>
<sequence length="209" mass="24165">MFDPFTNCFTFLLHHNPITGPRRRRRTTRTWFREDEDEAISGVSSQFRQVFKLIDANGDGKISAAELGDIIVCLGSSPNSKKTDKGLAVKEAEGIVRVLDFNGDGFVDMDEFMMVVKKDDKEEEEDNEDDEEREELKDMFLIYDSDRNGLISAKELRRVMVNLGWRDCSIRDCKNMIRAVDLNGDGFVDFHEFRAMMRSNSNRRQLPIH</sequence>
<dbReference type="SMART" id="SM00054">
    <property type="entry name" value="EFh"/>
    <property type="match status" value="4"/>
</dbReference>
<feature type="domain" description="EF-hand" evidence="5">
    <location>
        <begin position="87"/>
        <end position="122"/>
    </location>
</feature>
<comment type="function">
    <text evidence="1">Potential calcium sensor.</text>
</comment>
<dbReference type="AlphaFoldDB" id="A0AAE1JC99"/>
<organism evidence="6 7">
    <name type="scientific">Acacia crassicarpa</name>
    <name type="common">northern wattle</name>
    <dbReference type="NCBI Taxonomy" id="499986"/>
    <lineage>
        <taxon>Eukaryota</taxon>
        <taxon>Viridiplantae</taxon>
        <taxon>Streptophyta</taxon>
        <taxon>Embryophyta</taxon>
        <taxon>Tracheophyta</taxon>
        <taxon>Spermatophyta</taxon>
        <taxon>Magnoliopsida</taxon>
        <taxon>eudicotyledons</taxon>
        <taxon>Gunneridae</taxon>
        <taxon>Pentapetalae</taxon>
        <taxon>rosids</taxon>
        <taxon>fabids</taxon>
        <taxon>Fabales</taxon>
        <taxon>Fabaceae</taxon>
        <taxon>Caesalpinioideae</taxon>
        <taxon>mimosoid clade</taxon>
        <taxon>Acacieae</taxon>
        <taxon>Acacia</taxon>
    </lineage>
</organism>
<name>A0AAE1JC99_9FABA</name>
<dbReference type="PANTHER" id="PTHR10891">
    <property type="entry name" value="EF-HAND CALCIUM-BINDING DOMAIN CONTAINING PROTEIN"/>
    <property type="match status" value="1"/>
</dbReference>
<evidence type="ECO:0000313" key="7">
    <source>
        <dbReference type="Proteomes" id="UP001293593"/>
    </source>
</evidence>
<dbReference type="Proteomes" id="UP001293593">
    <property type="component" value="Unassembled WGS sequence"/>
</dbReference>
<dbReference type="Gene3D" id="1.10.238.10">
    <property type="entry name" value="EF-hand"/>
    <property type="match status" value="2"/>
</dbReference>
<accession>A0AAE1JC99</accession>
<dbReference type="GO" id="GO:0005737">
    <property type="term" value="C:cytoplasm"/>
    <property type="evidence" value="ECO:0007669"/>
    <property type="project" value="UniProtKB-ARBA"/>
</dbReference>
<dbReference type="InterPro" id="IPR011992">
    <property type="entry name" value="EF-hand-dom_pair"/>
</dbReference>
<dbReference type="Pfam" id="PF13499">
    <property type="entry name" value="EF-hand_7"/>
    <property type="match status" value="2"/>
</dbReference>
<keyword evidence="4" id="KW-0106">Calcium</keyword>
<keyword evidence="2" id="KW-0479">Metal-binding</keyword>
<feature type="domain" description="EF-hand" evidence="5">
    <location>
        <begin position="168"/>
        <end position="203"/>
    </location>
</feature>
<feature type="domain" description="EF-hand" evidence="5">
    <location>
        <begin position="131"/>
        <end position="166"/>
    </location>
</feature>
<dbReference type="InterPro" id="IPR018247">
    <property type="entry name" value="EF_Hand_1_Ca_BS"/>
</dbReference>
<evidence type="ECO:0000259" key="5">
    <source>
        <dbReference type="PROSITE" id="PS50222"/>
    </source>
</evidence>
<dbReference type="GO" id="GO:0005509">
    <property type="term" value="F:calcium ion binding"/>
    <property type="evidence" value="ECO:0007669"/>
    <property type="project" value="InterPro"/>
</dbReference>
<evidence type="ECO:0000256" key="4">
    <source>
        <dbReference type="ARBA" id="ARBA00022837"/>
    </source>
</evidence>
<dbReference type="InterPro" id="IPR002048">
    <property type="entry name" value="EF_hand_dom"/>
</dbReference>
<keyword evidence="7" id="KW-1185">Reference proteome</keyword>
<dbReference type="SUPFAM" id="SSF47473">
    <property type="entry name" value="EF-hand"/>
    <property type="match status" value="1"/>
</dbReference>
<evidence type="ECO:0000256" key="3">
    <source>
        <dbReference type="ARBA" id="ARBA00022737"/>
    </source>
</evidence>
<dbReference type="InterPro" id="IPR039647">
    <property type="entry name" value="EF_hand_pair_protein_CML-like"/>
</dbReference>
<comment type="caution">
    <text evidence="6">The sequence shown here is derived from an EMBL/GenBank/DDBJ whole genome shotgun (WGS) entry which is preliminary data.</text>
</comment>
<feature type="domain" description="EF-hand" evidence="5">
    <location>
        <begin position="42"/>
        <end position="77"/>
    </location>
</feature>